<feature type="region of interest" description="Disordered" evidence="1">
    <location>
        <begin position="300"/>
        <end position="327"/>
    </location>
</feature>
<keyword evidence="4" id="KW-1185">Reference proteome</keyword>
<organism evidence="3 4">
    <name type="scientific">Nitzschia inconspicua</name>
    <dbReference type="NCBI Taxonomy" id="303405"/>
    <lineage>
        <taxon>Eukaryota</taxon>
        <taxon>Sar</taxon>
        <taxon>Stramenopiles</taxon>
        <taxon>Ochrophyta</taxon>
        <taxon>Bacillariophyta</taxon>
        <taxon>Bacillariophyceae</taxon>
        <taxon>Bacillariophycidae</taxon>
        <taxon>Bacillariales</taxon>
        <taxon>Bacillariaceae</taxon>
        <taxon>Nitzschia</taxon>
    </lineage>
</organism>
<dbReference type="EMBL" id="JAGRRH010000006">
    <property type="protein sequence ID" value="KAG7368047.1"/>
    <property type="molecule type" value="Genomic_DNA"/>
</dbReference>
<dbReference type="AlphaFoldDB" id="A0A9K3LU15"/>
<dbReference type="Proteomes" id="UP000693970">
    <property type="component" value="Unassembled WGS sequence"/>
</dbReference>
<feature type="region of interest" description="Disordered" evidence="1">
    <location>
        <begin position="1"/>
        <end position="36"/>
    </location>
</feature>
<gene>
    <name evidence="3" type="ORF">IV203_030790</name>
</gene>
<feature type="compositionally biased region" description="Basic and acidic residues" evidence="1">
    <location>
        <begin position="23"/>
        <end position="32"/>
    </location>
</feature>
<keyword evidence="2" id="KW-0472">Membrane</keyword>
<proteinExistence type="predicted"/>
<name>A0A9K3LU15_9STRA</name>
<evidence type="ECO:0000313" key="3">
    <source>
        <dbReference type="EMBL" id="KAG7368047.1"/>
    </source>
</evidence>
<feature type="compositionally biased region" description="Basic residues" evidence="1">
    <location>
        <begin position="309"/>
        <end position="327"/>
    </location>
</feature>
<evidence type="ECO:0000256" key="2">
    <source>
        <dbReference type="SAM" id="Phobius"/>
    </source>
</evidence>
<protein>
    <submittedName>
        <fullName evidence="3">Uncharacterized protein</fullName>
    </submittedName>
</protein>
<keyword evidence="2" id="KW-1133">Transmembrane helix</keyword>
<keyword evidence="2" id="KW-0812">Transmembrane</keyword>
<sequence length="384" mass="43737">MMCATTKSYQHDHVSMDDDEDEGQGKSVDHPPSRKRHHCRRYSGAVVVFFLFVVLALAFFVHYIQRQDVPDGAVTKQNKELDDDHFQNTDDDSVFYDYEPEVEDEKALTLDNDGALNLEKLSQATHKAGNVTTGCETTILLMRHCEKNGDGTIDEDGNEHCDYVGHERANWLPSLFGSNARWPTPSYLYALSPIRESHSTYREVETLQPLSVTLGLPIRADYGTNNGIIHDLFHVMSSGQACSKLIVVNWRHHMIPNLARKLGCKTCPMEYPEDTFDQVWELKFVWDVAHTDVYRYSISHGESPPPATRLRRKLKKKKAGTKKPMKKVKSKKAYDGIQWSVYAYVTFQYFDPLHVSGSVGDYLTVPRPNGNHSSAAPNWLHNNF</sequence>
<reference evidence="3" key="2">
    <citation type="submission" date="2021-04" db="EMBL/GenBank/DDBJ databases">
        <authorList>
            <person name="Podell S."/>
        </authorList>
    </citation>
    <scope>NUCLEOTIDE SEQUENCE</scope>
    <source>
        <strain evidence="3">Hildebrandi</strain>
    </source>
</reference>
<accession>A0A9K3LU15</accession>
<evidence type="ECO:0000256" key="1">
    <source>
        <dbReference type="SAM" id="MobiDB-lite"/>
    </source>
</evidence>
<feature type="transmembrane region" description="Helical" evidence="2">
    <location>
        <begin position="42"/>
        <end position="64"/>
    </location>
</feature>
<dbReference type="OrthoDB" id="41854at2759"/>
<comment type="caution">
    <text evidence="3">The sequence shown here is derived from an EMBL/GenBank/DDBJ whole genome shotgun (WGS) entry which is preliminary data.</text>
</comment>
<evidence type="ECO:0000313" key="4">
    <source>
        <dbReference type="Proteomes" id="UP000693970"/>
    </source>
</evidence>
<reference evidence="3" key="1">
    <citation type="journal article" date="2021" name="Sci. Rep.">
        <title>Diploid genomic architecture of Nitzschia inconspicua, an elite biomass production diatom.</title>
        <authorList>
            <person name="Oliver A."/>
            <person name="Podell S."/>
            <person name="Pinowska A."/>
            <person name="Traller J.C."/>
            <person name="Smith S.R."/>
            <person name="McClure R."/>
            <person name="Beliaev A."/>
            <person name="Bohutskyi P."/>
            <person name="Hill E.A."/>
            <person name="Rabines A."/>
            <person name="Zheng H."/>
            <person name="Allen L.Z."/>
            <person name="Kuo A."/>
            <person name="Grigoriev I.V."/>
            <person name="Allen A.E."/>
            <person name="Hazlebeck D."/>
            <person name="Allen E.E."/>
        </authorList>
    </citation>
    <scope>NUCLEOTIDE SEQUENCE</scope>
    <source>
        <strain evidence="3">Hildebrandi</strain>
    </source>
</reference>